<evidence type="ECO:0000313" key="3">
    <source>
        <dbReference type="Proteomes" id="UP001230268"/>
    </source>
</evidence>
<dbReference type="AlphaFoldDB" id="A0AAD8PF42"/>
<feature type="transmembrane region" description="Helical" evidence="1">
    <location>
        <begin position="247"/>
        <end position="265"/>
    </location>
</feature>
<evidence type="ECO:0000256" key="1">
    <source>
        <dbReference type="SAM" id="Phobius"/>
    </source>
</evidence>
<feature type="transmembrane region" description="Helical" evidence="1">
    <location>
        <begin position="209"/>
        <end position="227"/>
    </location>
</feature>
<dbReference type="Proteomes" id="UP001230268">
    <property type="component" value="Unassembled WGS sequence"/>
</dbReference>
<organism evidence="2 3">
    <name type="scientific">Babesia gibsoni</name>
    <dbReference type="NCBI Taxonomy" id="33632"/>
    <lineage>
        <taxon>Eukaryota</taxon>
        <taxon>Sar</taxon>
        <taxon>Alveolata</taxon>
        <taxon>Apicomplexa</taxon>
        <taxon>Aconoidasida</taxon>
        <taxon>Piroplasmida</taxon>
        <taxon>Babesiidae</taxon>
        <taxon>Babesia</taxon>
    </lineage>
</organism>
<comment type="caution">
    <text evidence="2">The sequence shown here is derived from an EMBL/GenBank/DDBJ whole genome shotgun (WGS) entry which is preliminary data.</text>
</comment>
<evidence type="ECO:0000313" key="2">
    <source>
        <dbReference type="EMBL" id="KAK1444211.1"/>
    </source>
</evidence>
<keyword evidence="1" id="KW-0472">Membrane</keyword>
<feature type="transmembrane region" description="Helical" evidence="1">
    <location>
        <begin position="140"/>
        <end position="157"/>
    </location>
</feature>
<feature type="transmembrane region" description="Helical" evidence="1">
    <location>
        <begin position="27"/>
        <end position="46"/>
    </location>
</feature>
<proteinExistence type="predicted"/>
<accession>A0AAD8PF42</accession>
<name>A0AAD8PF42_BABGI</name>
<sequence length="267" mass="30496">MEGESCLTEFQSRDHVEVYTRQCLKRYFCVDVLSALMEVAAIYYMVYVVDMRGKTAHLILLYRTCFRVAFTVKSLLHLFPITFYGLSGSFLKVGLLLRSRSVYDASVQMKLSGDAKSNKVLVALRAKKIMGTQVETKRRVFYSYFAFVYFSVLLLELEHKPKKILDLTIMTLYATVLTFGVFMPYVYMPDVITIANEEKDKEARQNSRLGLLVFFYCGLVLAGWMYGNYVSILDWDPAYMYFPNANYIGICLGHLGAAIVGTVIISV</sequence>
<keyword evidence="3" id="KW-1185">Reference proteome</keyword>
<feature type="transmembrane region" description="Helical" evidence="1">
    <location>
        <begin position="66"/>
        <end position="91"/>
    </location>
</feature>
<dbReference type="EMBL" id="JAVEPI010000001">
    <property type="protein sequence ID" value="KAK1444211.1"/>
    <property type="molecule type" value="Genomic_DNA"/>
</dbReference>
<reference evidence="2" key="1">
    <citation type="submission" date="2023-08" db="EMBL/GenBank/DDBJ databases">
        <title>Draft sequence of the Babesia gibsoni genome.</title>
        <authorList>
            <person name="Yamagishi J.Y."/>
            <person name="Xuan X.X."/>
        </authorList>
    </citation>
    <scope>NUCLEOTIDE SEQUENCE</scope>
    <source>
        <strain evidence="2">Azabu</strain>
    </source>
</reference>
<gene>
    <name evidence="2" type="ORF">BgAZ_101170</name>
</gene>
<feature type="transmembrane region" description="Helical" evidence="1">
    <location>
        <begin position="169"/>
        <end position="188"/>
    </location>
</feature>
<protein>
    <submittedName>
        <fullName evidence="2">Uncharacterized protein</fullName>
    </submittedName>
</protein>
<keyword evidence="1" id="KW-0812">Transmembrane</keyword>
<keyword evidence="1" id="KW-1133">Transmembrane helix</keyword>